<keyword evidence="1 2" id="KW-0472">Membrane</keyword>
<evidence type="ECO:0000256" key="3">
    <source>
        <dbReference type="SAM" id="SignalP"/>
    </source>
</evidence>
<evidence type="ECO:0000313" key="6">
    <source>
        <dbReference type="EMBL" id="MBU3076658.1"/>
    </source>
</evidence>
<dbReference type="InterPro" id="IPR012910">
    <property type="entry name" value="Plug_dom"/>
</dbReference>
<comment type="similarity">
    <text evidence="1 2">Belongs to the TonB-dependent receptor family.</text>
</comment>
<keyword evidence="2" id="KW-0798">TonB box</keyword>
<evidence type="ECO:0000256" key="1">
    <source>
        <dbReference type="PROSITE-ProRule" id="PRU01360"/>
    </source>
</evidence>
<keyword evidence="7" id="KW-1185">Reference proteome</keyword>
<accession>A0ABS6BEB9</accession>
<name>A0ABS6BEB9_9SPHN</name>
<evidence type="ECO:0000259" key="5">
    <source>
        <dbReference type="Pfam" id="PF07715"/>
    </source>
</evidence>
<dbReference type="PANTHER" id="PTHR47234">
    <property type="match status" value="1"/>
</dbReference>
<dbReference type="Pfam" id="PF00593">
    <property type="entry name" value="TonB_dep_Rec_b-barrel"/>
    <property type="match status" value="1"/>
</dbReference>
<keyword evidence="1" id="KW-0998">Cell outer membrane</keyword>
<evidence type="ECO:0000313" key="7">
    <source>
        <dbReference type="Proteomes" id="UP000776276"/>
    </source>
</evidence>
<keyword evidence="6" id="KW-0675">Receptor</keyword>
<keyword evidence="1" id="KW-0812">Transmembrane</keyword>
<keyword evidence="1" id="KW-0813">Transport</keyword>
<evidence type="ECO:0000259" key="4">
    <source>
        <dbReference type="Pfam" id="PF00593"/>
    </source>
</evidence>
<comment type="caution">
    <text evidence="6">The sequence shown here is derived from an EMBL/GenBank/DDBJ whole genome shotgun (WGS) entry which is preliminary data.</text>
</comment>
<dbReference type="PANTHER" id="PTHR47234:SF3">
    <property type="entry name" value="SECRETIN_TONB SHORT N-TERMINAL DOMAIN-CONTAINING PROTEIN"/>
    <property type="match status" value="1"/>
</dbReference>
<organism evidence="6 7">
    <name type="scientific">Sphingomonas quercus</name>
    <dbReference type="NCBI Taxonomy" id="2842451"/>
    <lineage>
        <taxon>Bacteria</taxon>
        <taxon>Pseudomonadati</taxon>
        <taxon>Pseudomonadota</taxon>
        <taxon>Alphaproteobacteria</taxon>
        <taxon>Sphingomonadales</taxon>
        <taxon>Sphingomonadaceae</taxon>
        <taxon>Sphingomonas</taxon>
    </lineage>
</organism>
<reference evidence="6 7" key="1">
    <citation type="submission" date="2021-06" db="EMBL/GenBank/DDBJ databases">
        <title>Sphingomonas sp. XMGL2, whole genome shotgun sequencing project.</title>
        <authorList>
            <person name="Zhao G."/>
            <person name="Shen L."/>
        </authorList>
    </citation>
    <scope>NUCLEOTIDE SEQUENCE [LARGE SCALE GENOMIC DNA]</scope>
    <source>
        <strain evidence="6 7">XMGL2</strain>
    </source>
</reference>
<proteinExistence type="inferred from homology"/>
<dbReference type="PROSITE" id="PS52016">
    <property type="entry name" value="TONB_DEPENDENT_REC_3"/>
    <property type="match status" value="1"/>
</dbReference>
<comment type="subcellular location">
    <subcellularLocation>
        <location evidence="1">Cell outer membrane</location>
        <topology evidence="1">Multi-pass membrane protein</topology>
    </subcellularLocation>
</comment>
<gene>
    <name evidence="6" type="ORF">KOF26_02165</name>
</gene>
<feature type="chain" id="PRO_5045167849" evidence="3">
    <location>
        <begin position="23"/>
        <end position="986"/>
    </location>
</feature>
<feature type="domain" description="TonB-dependent receptor-like beta-barrel" evidence="4">
    <location>
        <begin position="432"/>
        <end position="949"/>
    </location>
</feature>
<dbReference type="Pfam" id="PF07715">
    <property type="entry name" value="Plug"/>
    <property type="match status" value="1"/>
</dbReference>
<dbReference type="InterPro" id="IPR000531">
    <property type="entry name" value="Beta-barrel_TonB"/>
</dbReference>
<sequence length="986" mass="103904">MNFTLALLAGSSLVGLAAPAMAQEPVAAPAAAAAPAAPAEGEIVVTGSRITSSSFAAPTPTQMVDAAQLQANAQPNIFTTIAQLPSLLGSTGATVGNNSTSSGTQGLSSFALHGLGTIRTLTLLDGQRVVGANVTGVPDISLFPQILVERVDVVTGGASASYGSDAVGGVVNFVTQKHFEGVKGNFQTGISTYGDNAQGTAQVALGKAFMDGRLHVVVSGEYDYEEGVGAGGYGEAAPAGRDWYRTSTLFDTGSTAAGGGPQYIRGDHAQAYQYSKYGLITAGPLQGTAIGADGKPFTFVYGGNANGVQGVPAKNAAGTVNNCYNGFCMGGDLSGNVGIGTTLQASIKRWNTYSRVGFDITPDTELYVTANVAKISTQTQPNPGAAKSGLIIQCANPFVPDLVQQACAANGISQFQYGLSNAILPNITVNPTRQQYRFVGGLTGKASLFGTDWRYDTYYEHGESITDIRVDNITLNNRYNNAIQATVLNGQIVCSNATARANGCVPLNIFGNVAPSAATLNYIEPGAGPFQHTRQTQDVASFNVSGEPAQLWAGPLSVATGVEWRREWYKVTGDPYSNGNGAANGDLASLYPVDPTLNAAGNNWYAGNYRSGGGSYHVLEGFLELNLPVIDSEALGRANLNGGIRVTDYSTSGTTYAWKIGGTWDTPIDGIKLRAVTSRDVRAPNLSELFAAGSSVNTPNFNNPFGAPVNILQITSGNPALKPEVGRNTTAGIVLSRPSWAPGLNLSVDWYKVKVSGVIASLSPTQVVNFCFDGTLANCKNLSNAYFDLSHADGVGNFVNTQPFNFAKLLAEGLDIEATYQFVNPLGLDGRLTLRALATHVIHNTQDSGIPGSIPIDSAGVNSGATPNWKLLGMQTWATDKWRFTLQERWFSDGVYNSTYIVCQTNCPVSTSNNRTIDNNTMKGAFYVDVSGSYSITKSIEAYFKVDNLFNRDPEPSPATNTGIDLNPQLYDVLGRMFRLGVRVNF</sequence>
<protein>
    <submittedName>
        <fullName evidence="6">TonB-dependent receptor</fullName>
    </submittedName>
</protein>
<keyword evidence="3" id="KW-0732">Signal</keyword>
<evidence type="ECO:0000256" key="2">
    <source>
        <dbReference type="RuleBase" id="RU003357"/>
    </source>
</evidence>
<dbReference type="RefSeq" id="WP_216319220.1">
    <property type="nucleotide sequence ID" value="NZ_JAHKRT010000001.1"/>
</dbReference>
<feature type="signal peptide" evidence="3">
    <location>
        <begin position="1"/>
        <end position="22"/>
    </location>
</feature>
<dbReference type="InterPro" id="IPR039426">
    <property type="entry name" value="TonB-dep_rcpt-like"/>
</dbReference>
<feature type="domain" description="TonB-dependent receptor plug" evidence="5">
    <location>
        <begin position="57"/>
        <end position="170"/>
    </location>
</feature>
<dbReference type="EMBL" id="JAHKRT010000001">
    <property type="protein sequence ID" value="MBU3076658.1"/>
    <property type="molecule type" value="Genomic_DNA"/>
</dbReference>
<keyword evidence="1" id="KW-1134">Transmembrane beta strand</keyword>
<dbReference type="Proteomes" id="UP000776276">
    <property type="component" value="Unassembled WGS sequence"/>
</dbReference>